<evidence type="ECO:0000256" key="1">
    <source>
        <dbReference type="ARBA" id="ARBA00022857"/>
    </source>
</evidence>
<dbReference type="SUPFAM" id="SSF50129">
    <property type="entry name" value="GroES-like"/>
    <property type="match status" value="1"/>
</dbReference>
<dbReference type="Pfam" id="PF00107">
    <property type="entry name" value="ADH_zinc_N"/>
    <property type="match status" value="1"/>
</dbReference>
<evidence type="ECO:0000256" key="2">
    <source>
        <dbReference type="ARBA" id="ARBA00023002"/>
    </source>
</evidence>
<dbReference type="InterPro" id="IPR020843">
    <property type="entry name" value="ER"/>
</dbReference>
<dbReference type="Pfam" id="PF08240">
    <property type="entry name" value="ADH_N"/>
    <property type="match status" value="1"/>
</dbReference>
<protein>
    <submittedName>
        <fullName evidence="4">Alcohol dehydrogenase</fullName>
    </submittedName>
</protein>
<evidence type="ECO:0000313" key="4">
    <source>
        <dbReference type="EMBL" id="GIG75877.1"/>
    </source>
</evidence>
<reference evidence="4" key="1">
    <citation type="submission" date="2021-01" db="EMBL/GenBank/DDBJ databases">
        <title>Whole genome shotgun sequence of Planosporangium flavigriseum NBRC 105377.</title>
        <authorList>
            <person name="Komaki H."/>
            <person name="Tamura T."/>
        </authorList>
    </citation>
    <scope>NUCLEOTIDE SEQUENCE</scope>
    <source>
        <strain evidence="4">NBRC 105377</strain>
    </source>
</reference>
<dbReference type="GO" id="GO:0008270">
    <property type="term" value="F:zinc ion binding"/>
    <property type="evidence" value="ECO:0007669"/>
    <property type="project" value="InterPro"/>
</dbReference>
<dbReference type="PROSITE" id="PS01162">
    <property type="entry name" value="QOR_ZETA_CRYSTAL"/>
    <property type="match status" value="1"/>
</dbReference>
<dbReference type="CDD" id="cd05286">
    <property type="entry name" value="QOR2"/>
    <property type="match status" value="1"/>
</dbReference>
<dbReference type="GO" id="GO:0003960">
    <property type="term" value="F:quinone reductase (NADPH) activity"/>
    <property type="evidence" value="ECO:0007669"/>
    <property type="project" value="InterPro"/>
</dbReference>
<name>A0A8J3LQ41_9ACTN</name>
<accession>A0A8J3LQ41</accession>
<dbReference type="InterPro" id="IPR013149">
    <property type="entry name" value="ADH-like_C"/>
</dbReference>
<dbReference type="InterPro" id="IPR036291">
    <property type="entry name" value="NAD(P)-bd_dom_sf"/>
</dbReference>
<dbReference type="EMBL" id="BONU01000039">
    <property type="protein sequence ID" value="GIG75877.1"/>
    <property type="molecule type" value="Genomic_DNA"/>
</dbReference>
<evidence type="ECO:0000313" key="5">
    <source>
        <dbReference type="Proteomes" id="UP000653674"/>
    </source>
</evidence>
<dbReference type="GO" id="GO:0070402">
    <property type="term" value="F:NADPH binding"/>
    <property type="evidence" value="ECO:0007669"/>
    <property type="project" value="TreeGrafter"/>
</dbReference>
<dbReference type="InterPro" id="IPR002364">
    <property type="entry name" value="Quin_OxRdtase/zeta-crystal_CS"/>
</dbReference>
<comment type="caution">
    <text evidence="4">The sequence shown here is derived from an EMBL/GenBank/DDBJ whole genome shotgun (WGS) entry which is preliminary data.</text>
</comment>
<gene>
    <name evidence="4" type="ORF">Pfl04_42810</name>
</gene>
<dbReference type="Gene3D" id="3.40.50.720">
    <property type="entry name" value="NAD(P)-binding Rossmann-like Domain"/>
    <property type="match status" value="1"/>
</dbReference>
<dbReference type="PANTHER" id="PTHR48106">
    <property type="entry name" value="QUINONE OXIDOREDUCTASE PIG3-RELATED"/>
    <property type="match status" value="1"/>
</dbReference>
<dbReference type="InterPro" id="IPR011032">
    <property type="entry name" value="GroES-like_sf"/>
</dbReference>
<dbReference type="Gene3D" id="3.90.180.10">
    <property type="entry name" value="Medium-chain alcohol dehydrogenases, catalytic domain"/>
    <property type="match status" value="1"/>
</dbReference>
<organism evidence="4 5">
    <name type="scientific">Planosporangium flavigriseum</name>
    <dbReference type="NCBI Taxonomy" id="373681"/>
    <lineage>
        <taxon>Bacteria</taxon>
        <taxon>Bacillati</taxon>
        <taxon>Actinomycetota</taxon>
        <taxon>Actinomycetes</taxon>
        <taxon>Micromonosporales</taxon>
        <taxon>Micromonosporaceae</taxon>
        <taxon>Planosporangium</taxon>
    </lineage>
</organism>
<dbReference type="GO" id="GO:0035925">
    <property type="term" value="F:mRNA 3'-UTR AU-rich region binding"/>
    <property type="evidence" value="ECO:0007669"/>
    <property type="project" value="TreeGrafter"/>
</dbReference>
<keyword evidence="5" id="KW-1185">Reference proteome</keyword>
<dbReference type="FunFam" id="3.40.50.720:FF:000053">
    <property type="entry name" value="Quinone oxidoreductase 1"/>
    <property type="match status" value="1"/>
</dbReference>
<evidence type="ECO:0000259" key="3">
    <source>
        <dbReference type="SMART" id="SM00829"/>
    </source>
</evidence>
<sequence length="320" mass="33563">MRAVRVERVGGPEVLTVRDVEEPQPGPGEAVVDVSCSGVNFTDVYSRTGLYPNALPFTPGSEGAGTVSAVGSGVTDVRVGDRVGWVMVPGSYAEQAVVPADRLIPLSDAIDDETAAGALLQGLTAHYLVRTTYPVRSGDDVLVHAAAGGMGLLLTQLVKHLGGRVIGTASTPEKADLARKAGADVVVGYDDVPAAVREFTDGRGVAVAYDGVGASTFEATLASLRPRGYFVSYGNASGPVPPFAPLRLSQAGSVFLTRPTLAHYVAERAELLQRAEELFGWLRDGTLTVRITGRYPLEDAARAHADIEGRRTTGKLILVP</sequence>
<proteinExistence type="predicted"/>
<dbReference type="Proteomes" id="UP000653674">
    <property type="component" value="Unassembled WGS sequence"/>
</dbReference>
<keyword evidence="2" id="KW-0560">Oxidoreductase</keyword>
<dbReference type="AlphaFoldDB" id="A0A8J3LQ41"/>
<dbReference type="InterPro" id="IPR013154">
    <property type="entry name" value="ADH-like_N"/>
</dbReference>
<keyword evidence="1" id="KW-0521">NADP</keyword>
<dbReference type="SUPFAM" id="SSF51735">
    <property type="entry name" value="NAD(P)-binding Rossmann-fold domains"/>
    <property type="match status" value="1"/>
</dbReference>
<dbReference type="PANTHER" id="PTHR48106:SF13">
    <property type="entry name" value="QUINONE OXIDOREDUCTASE-RELATED"/>
    <property type="match status" value="1"/>
</dbReference>
<dbReference type="SMART" id="SM00829">
    <property type="entry name" value="PKS_ER"/>
    <property type="match status" value="1"/>
</dbReference>
<dbReference type="RefSeq" id="WP_168077021.1">
    <property type="nucleotide sequence ID" value="NZ_BAAAQJ010000002.1"/>
</dbReference>
<dbReference type="GO" id="GO:0005829">
    <property type="term" value="C:cytosol"/>
    <property type="evidence" value="ECO:0007669"/>
    <property type="project" value="TreeGrafter"/>
</dbReference>
<feature type="domain" description="Enoyl reductase (ER)" evidence="3">
    <location>
        <begin position="10"/>
        <end position="318"/>
    </location>
</feature>
<dbReference type="InterPro" id="IPR047618">
    <property type="entry name" value="QOR-like"/>
</dbReference>